<proteinExistence type="predicted"/>
<dbReference type="EMBL" id="JAAOAS010000539">
    <property type="protein sequence ID" value="KAF5574204.1"/>
    <property type="molecule type" value="Genomic_DNA"/>
</dbReference>
<comment type="caution">
    <text evidence="2">The sequence shown here is derived from an EMBL/GenBank/DDBJ whole genome shotgun (WGS) entry which is preliminary data.</text>
</comment>
<feature type="region of interest" description="Disordered" evidence="1">
    <location>
        <begin position="224"/>
        <end position="244"/>
    </location>
</feature>
<accession>A0A8H5KJ72</accession>
<gene>
    <name evidence="2" type="ORF">FPCIR_13701</name>
</gene>
<organism evidence="2 3">
    <name type="scientific">Fusarium pseudocircinatum</name>
    <dbReference type="NCBI Taxonomy" id="56676"/>
    <lineage>
        <taxon>Eukaryota</taxon>
        <taxon>Fungi</taxon>
        <taxon>Dikarya</taxon>
        <taxon>Ascomycota</taxon>
        <taxon>Pezizomycotina</taxon>
        <taxon>Sordariomycetes</taxon>
        <taxon>Hypocreomycetidae</taxon>
        <taxon>Hypocreales</taxon>
        <taxon>Nectriaceae</taxon>
        <taxon>Fusarium</taxon>
        <taxon>Fusarium fujikuroi species complex</taxon>
    </lineage>
</organism>
<sequence>MGDPFSIATGVAGLVSLGITVCDGLHTYFSAIKDRKDDLAIVTQNLALFKFHIFAVQSSASKLGHRHSPAIDGLQLSLINCEMQLRCLESLLNELRPTEDLSLAREGWRKQRLIARYPFDRKKLVQLEEYLSRANTTLSSFIQALSLDINIRMSDELESFRTSLEALDINTQTTLRTITTRLDVIGPKVEPSTLQLLPSRIEEVTASSLNSIVLHQTALGVAKMKTGAPRNERSSQDLTNAHSKPRYLQNAELERRLSSLTQEYPAGPYSISFELQPRNIVESSPAFQVCRISGPGKMGLGLSQISENIIHELRAIYSSGRASPFDVDQLVTNRDLSFYYAELAHNIGFSELFLVVMKKDHGELQALLTKEDNVSNISQMDFYDRNILHVSSNWPDGLRLLLQRQDVRPLIDMTASPYIQLRPLDYALFYSKTYCNAPNQWTECDECTCYFSVQLLLEADCQVTVGPETPELLSNCSLKARKLFFEHLKDRRERLRNVAIAVLPEETLRHYGVTANFLPDKTAPILWSRLQNAEEQRDHLSVGLSESLKPYRFDFGSNPESLFGFPHPIEVVQLAVKYGLTPIDEIGVPTLLSGRYLLDAPENVTIDYLDWLLQYELKLELCLGPFRLSALHRIAGFIGSQLSSSLSQASALDRPLQDVYMSELKHARTLLAAICCTQTLCSIPCPCSSGMFTQPLAYVLPVMLRNQVHSDWTYFFETIGDNIELVVCSIDQLGLSKGGPEELYMAKCAIHIVTMMSLGVRHLPICLSEAYGDLEILKLEATCEQDWKEILDEDQELIKELQALDEEFGEAFDRQNVPIAEFLRGCWQKRMGEIVGELNKPLTDVKIFYLREVGVILKEDDTDGSGYCVEDTEDED</sequence>
<name>A0A8H5KJ72_9HYPO</name>
<evidence type="ECO:0000313" key="3">
    <source>
        <dbReference type="Proteomes" id="UP000546213"/>
    </source>
</evidence>
<evidence type="ECO:0008006" key="4">
    <source>
        <dbReference type="Google" id="ProtNLM"/>
    </source>
</evidence>
<protein>
    <recommendedName>
        <fullName evidence="4">Fungal N-terminal domain-containing protein</fullName>
    </recommendedName>
</protein>
<keyword evidence="3" id="KW-1185">Reference proteome</keyword>
<reference evidence="2 3" key="1">
    <citation type="submission" date="2020-05" db="EMBL/GenBank/DDBJ databases">
        <title>Identification and distribution of gene clusters putatively required for synthesis of sphingolipid metabolism inhibitors in phylogenetically diverse species of the filamentous fungus Fusarium.</title>
        <authorList>
            <person name="Kim H.-S."/>
            <person name="Busman M."/>
            <person name="Brown D.W."/>
            <person name="Divon H."/>
            <person name="Uhlig S."/>
            <person name="Proctor R.H."/>
        </authorList>
    </citation>
    <scope>NUCLEOTIDE SEQUENCE [LARGE SCALE GENOMIC DNA]</scope>
    <source>
        <strain evidence="2 3">NRRL 36939</strain>
    </source>
</reference>
<dbReference type="OrthoDB" id="1577640at2759"/>
<evidence type="ECO:0000313" key="2">
    <source>
        <dbReference type="EMBL" id="KAF5574204.1"/>
    </source>
</evidence>
<dbReference type="AlphaFoldDB" id="A0A8H5KJ72"/>
<evidence type="ECO:0000256" key="1">
    <source>
        <dbReference type="SAM" id="MobiDB-lite"/>
    </source>
</evidence>
<dbReference type="Proteomes" id="UP000546213">
    <property type="component" value="Unassembled WGS sequence"/>
</dbReference>